<dbReference type="Gene3D" id="1.10.8.20">
    <property type="entry name" value="N-terminal domain of phosphatidylinositol transfer protein sec14p"/>
    <property type="match status" value="1"/>
</dbReference>
<sequence>MNQIRPLTTELNQIALRDLNESSERIQNDVETIRNWMHQIGYIRGREDAQFIIAFLRGCKFSLERTKEKIDLFYTGRFIVPEFYNGKRYQDERIIELLKLGLSIPLPQTKFSDSPRVVLIRSCSFDHTKVHIREIMRMACMMSEIMLIEDDNFIVAGLINVIDMVGASKSLGYVGQFTPTLIKHIAYVTQDAMPVRLKQMHFLNPPPTFDSVFQFFKTLFNKKNSERAEDTKLVLECHGTNMDGLFRFIPQKLFPNEYGGEAGTIDELMSVWEEKFKKYRGYFEEDENYGTIEKLRPNPLKNNSNLYGVDGSFRQLNVD</sequence>
<dbReference type="EMBL" id="UFQT01000189">
    <property type="protein sequence ID" value="SSX21385.1"/>
    <property type="molecule type" value="Genomic_DNA"/>
</dbReference>
<dbReference type="PANTHER" id="PTHR10174">
    <property type="entry name" value="ALPHA-TOCOPHEROL TRANSFER PROTEIN-RELATED"/>
    <property type="match status" value="1"/>
</dbReference>
<proteinExistence type="predicted"/>
<dbReference type="SUPFAM" id="SSF52087">
    <property type="entry name" value="CRAL/TRIO domain"/>
    <property type="match status" value="1"/>
</dbReference>
<dbReference type="InterPro" id="IPR001251">
    <property type="entry name" value="CRAL-TRIO_dom"/>
</dbReference>
<name>A0A336LTX9_CULSO</name>
<dbReference type="Gene3D" id="1.20.5.1200">
    <property type="entry name" value="Alpha-tocopherol transfer"/>
    <property type="match status" value="1"/>
</dbReference>
<dbReference type="CDD" id="cd00170">
    <property type="entry name" value="SEC14"/>
    <property type="match status" value="1"/>
</dbReference>
<dbReference type="InterPro" id="IPR036273">
    <property type="entry name" value="CRAL/TRIO_N_dom_sf"/>
</dbReference>
<dbReference type="AlphaFoldDB" id="A0A336LTX9"/>
<dbReference type="PROSITE" id="PS50191">
    <property type="entry name" value="CRAL_TRIO"/>
    <property type="match status" value="1"/>
</dbReference>
<dbReference type="Pfam" id="PF00650">
    <property type="entry name" value="CRAL_TRIO"/>
    <property type="match status" value="1"/>
</dbReference>
<dbReference type="InterPro" id="IPR036865">
    <property type="entry name" value="CRAL-TRIO_dom_sf"/>
</dbReference>
<gene>
    <name evidence="2" type="primary">CSON004507</name>
</gene>
<evidence type="ECO:0000313" key="2">
    <source>
        <dbReference type="EMBL" id="SSX21385.1"/>
    </source>
</evidence>
<evidence type="ECO:0000259" key="1">
    <source>
        <dbReference type="PROSITE" id="PS50191"/>
    </source>
</evidence>
<dbReference type="SUPFAM" id="SSF46938">
    <property type="entry name" value="CRAL/TRIO N-terminal domain"/>
    <property type="match status" value="1"/>
</dbReference>
<dbReference type="VEuPathDB" id="VectorBase:CSON004507"/>
<reference evidence="2" key="1">
    <citation type="submission" date="2018-07" db="EMBL/GenBank/DDBJ databases">
        <authorList>
            <person name="Quirk P.G."/>
            <person name="Krulwich T.A."/>
        </authorList>
    </citation>
    <scope>NUCLEOTIDE SEQUENCE</scope>
</reference>
<feature type="domain" description="CRAL-TRIO" evidence="1">
    <location>
        <begin position="48"/>
        <end position="266"/>
    </location>
</feature>
<dbReference type="PANTHER" id="PTHR10174:SF216">
    <property type="entry name" value="CRAL-TRIO DOMAIN-CONTAINING PROTEIN-RELATED"/>
    <property type="match status" value="1"/>
</dbReference>
<protein>
    <submittedName>
        <fullName evidence="2">CSON004507 protein</fullName>
    </submittedName>
</protein>
<accession>A0A336LTX9</accession>
<dbReference type="Gene3D" id="3.40.525.10">
    <property type="entry name" value="CRAL-TRIO lipid binding domain"/>
    <property type="match status" value="1"/>
</dbReference>
<dbReference type="GO" id="GO:0016020">
    <property type="term" value="C:membrane"/>
    <property type="evidence" value="ECO:0007669"/>
    <property type="project" value="TreeGrafter"/>
</dbReference>
<organism evidence="2">
    <name type="scientific">Culicoides sonorensis</name>
    <name type="common">Biting midge</name>
    <dbReference type="NCBI Taxonomy" id="179676"/>
    <lineage>
        <taxon>Eukaryota</taxon>
        <taxon>Metazoa</taxon>
        <taxon>Ecdysozoa</taxon>
        <taxon>Arthropoda</taxon>
        <taxon>Hexapoda</taxon>
        <taxon>Insecta</taxon>
        <taxon>Pterygota</taxon>
        <taxon>Neoptera</taxon>
        <taxon>Endopterygota</taxon>
        <taxon>Diptera</taxon>
        <taxon>Nematocera</taxon>
        <taxon>Chironomoidea</taxon>
        <taxon>Ceratopogonidae</taxon>
        <taxon>Ceratopogoninae</taxon>
        <taxon>Culicoides</taxon>
        <taxon>Monoculicoides</taxon>
    </lineage>
</organism>
<dbReference type="GO" id="GO:1902936">
    <property type="term" value="F:phosphatidylinositol bisphosphate binding"/>
    <property type="evidence" value="ECO:0007669"/>
    <property type="project" value="TreeGrafter"/>
</dbReference>